<protein>
    <submittedName>
        <fullName evidence="2">Helix-turn-helix domain-containing protein</fullName>
    </submittedName>
</protein>
<reference evidence="2" key="1">
    <citation type="submission" date="2022-05" db="EMBL/GenBank/DDBJ databases">
        <title>Jatrophihabitans sp. SB3-54 whole genome sequence.</title>
        <authorList>
            <person name="Suh M.K."/>
            <person name="Eom M.K."/>
            <person name="Kim J.S."/>
            <person name="Kim H.S."/>
            <person name="Do H.E."/>
            <person name="Shin Y.K."/>
            <person name="Lee J.-S."/>
        </authorList>
    </citation>
    <scope>NUCLEOTIDE SEQUENCE</scope>
    <source>
        <strain evidence="2">SB3-54</strain>
    </source>
</reference>
<feature type="domain" description="HTH cro/C1-type" evidence="1">
    <location>
        <begin position="39"/>
        <end position="95"/>
    </location>
</feature>
<dbReference type="RefSeq" id="WP_269442061.1">
    <property type="nucleotide sequence ID" value="NZ_CP097463.1"/>
</dbReference>
<dbReference type="EMBL" id="CP097463">
    <property type="protein sequence ID" value="WAX55545.1"/>
    <property type="molecule type" value="Genomic_DNA"/>
</dbReference>
<dbReference type="SUPFAM" id="SSF47413">
    <property type="entry name" value="lambda repressor-like DNA-binding domains"/>
    <property type="match status" value="1"/>
</dbReference>
<name>A0ABY7JV21_9ACTN</name>
<dbReference type="Proteomes" id="UP001164693">
    <property type="component" value="Chromosome"/>
</dbReference>
<keyword evidence="3" id="KW-1185">Reference proteome</keyword>
<dbReference type="InterPro" id="IPR010982">
    <property type="entry name" value="Lambda_DNA-bd_dom_sf"/>
</dbReference>
<dbReference type="SMART" id="SM00530">
    <property type="entry name" value="HTH_XRE"/>
    <property type="match status" value="1"/>
</dbReference>
<evidence type="ECO:0000313" key="3">
    <source>
        <dbReference type="Proteomes" id="UP001164693"/>
    </source>
</evidence>
<accession>A0ABY7JV21</accession>
<gene>
    <name evidence="2" type="ORF">M6B22_13445</name>
</gene>
<dbReference type="Pfam" id="PF13560">
    <property type="entry name" value="HTH_31"/>
    <property type="match status" value="1"/>
</dbReference>
<dbReference type="Gene3D" id="1.10.260.40">
    <property type="entry name" value="lambda repressor-like DNA-binding domains"/>
    <property type="match status" value="1"/>
</dbReference>
<dbReference type="CDD" id="cd00093">
    <property type="entry name" value="HTH_XRE"/>
    <property type="match status" value="1"/>
</dbReference>
<dbReference type="InterPro" id="IPR001387">
    <property type="entry name" value="Cro/C1-type_HTH"/>
</dbReference>
<evidence type="ECO:0000313" key="2">
    <source>
        <dbReference type="EMBL" id="WAX55545.1"/>
    </source>
</evidence>
<evidence type="ECO:0000259" key="1">
    <source>
        <dbReference type="SMART" id="SM00530"/>
    </source>
</evidence>
<sequence>MDPVALARAQAETYRVAADADEALVVGPGCPDNARLGEYLKALRVQAGFASRAQAADALGLSSEYLRLVEKGERTPALGQLRNFLTVYSADGAVEKPLANGARPDLVLFNPADGKTAVVEFKSRIREARRPVVLDTNVIAEGLATFAEVQKRLLESINPDGARQGLAVVAAAQKRLLESINHDGPGQGEVVPAEASFQRDALIGSIVGRLAVADATTLKKIAELLDSVQASATELEAPEATRPGPA</sequence>
<organism evidence="2 3">
    <name type="scientific">Jatrophihabitans cynanchi</name>
    <dbReference type="NCBI Taxonomy" id="2944128"/>
    <lineage>
        <taxon>Bacteria</taxon>
        <taxon>Bacillati</taxon>
        <taxon>Actinomycetota</taxon>
        <taxon>Actinomycetes</taxon>
        <taxon>Jatrophihabitantales</taxon>
        <taxon>Jatrophihabitantaceae</taxon>
        <taxon>Jatrophihabitans</taxon>
    </lineage>
</organism>
<proteinExistence type="predicted"/>